<dbReference type="FunFam" id="3.40.80.10:FF:000001">
    <property type="entry name" value="Peptidoglycan recognition protein 1"/>
    <property type="match status" value="1"/>
</dbReference>
<dbReference type="InterPro" id="IPR036505">
    <property type="entry name" value="Amidase/PGRP_sf"/>
</dbReference>
<reference evidence="6 7" key="1">
    <citation type="submission" date="2024-11" db="EMBL/GenBank/DDBJ databases">
        <title>Chromosome-level genome assembly of the freshwater bivalve Anodonta woodiana.</title>
        <authorList>
            <person name="Chen X."/>
        </authorList>
    </citation>
    <scope>NUCLEOTIDE SEQUENCE [LARGE SCALE GENOMIC DNA]</scope>
    <source>
        <strain evidence="6">MN2024</strain>
        <tissue evidence="6">Gills</tissue>
    </source>
</reference>
<dbReference type="CDD" id="cd06583">
    <property type="entry name" value="PGRP"/>
    <property type="match status" value="1"/>
</dbReference>
<dbReference type="PANTHER" id="PTHR11022">
    <property type="entry name" value="PEPTIDOGLYCAN RECOGNITION PROTEIN"/>
    <property type="match status" value="1"/>
</dbReference>
<dbReference type="SMART" id="SM00701">
    <property type="entry name" value="PGRP"/>
    <property type="match status" value="1"/>
</dbReference>
<sequence length="229" mass="24855">MKTILVISLCWALVQVFKVVSQRIINGKRAANLTTAPGDKNCCYATAYILSNYLSCKGACPNVNIVLRSAWGAAAPTNVSALQLPVSFVFIHQTETPACQDPTSCKARVKDIQQYHMSIKGLADIGYSFLVAEDGTIYEGQGWDRVGAHTKGYNSRGIAFSFIGSYSTSKPPVAALTAVKNMIQCGISQGKVASAYHLYGHRDVNPTSSPGDALYHEIHTWPHYSHTKP</sequence>
<organism evidence="6 7">
    <name type="scientific">Sinanodonta woodiana</name>
    <name type="common">Chinese pond mussel</name>
    <name type="synonym">Anodonta woodiana</name>
    <dbReference type="NCBI Taxonomy" id="1069815"/>
    <lineage>
        <taxon>Eukaryota</taxon>
        <taxon>Metazoa</taxon>
        <taxon>Spiralia</taxon>
        <taxon>Lophotrochozoa</taxon>
        <taxon>Mollusca</taxon>
        <taxon>Bivalvia</taxon>
        <taxon>Autobranchia</taxon>
        <taxon>Heteroconchia</taxon>
        <taxon>Palaeoheterodonta</taxon>
        <taxon>Unionida</taxon>
        <taxon>Unionoidea</taxon>
        <taxon>Unionidae</taxon>
        <taxon>Unioninae</taxon>
        <taxon>Sinanodonta</taxon>
    </lineage>
</organism>
<dbReference type="SMART" id="SM00644">
    <property type="entry name" value="Ami_2"/>
    <property type="match status" value="1"/>
</dbReference>
<evidence type="ECO:0000259" key="4">
    <source>
        <dbReference type="SMART" id="SM00644"/>
    </source>
</evidence>
<evidence type="ECO:0000256" key="1">
    <source>
        <dbReference type="ARBA" id="ARBA00007553"/>
    </source>
</evidence>
<name>A0ABD3VQ08_SINWO</name>
<comment type="caution">
    <text evidence="6">The sequence shown here is derived from an EMBL/GenBank/DDBJ whole genome shotgun (WGS) entry which is preliminary data.</text>
</comment>
<feature type="domain" description="Peptidoglycan recognition protein family" evidence="5">
    <location>
        <begin position="63"/>
        <end position="205"/>
    </location>
</feature>
<feature type="domain" description="N-acetylmuramoyl-L-alanine amidase" evidence="4">
    <location>
        <begin position="74"/>
        <end position="211"/>
    </location>
</feature>
<dbReference type="GO" id="GO:0002376">
    <property type="term" value="P:immune system process"/>
    <property type="evidence" value="ECO:0007669"/>
    <property type="project" value="UniProtKB-KW"/>
</dbReference>
<keyword evidence="3" id="KW-0732">Signal</keyword>
<gene>
    <name evidence="6" type="ORF">ACJMK2_005422</name>
</gene>
<dbReference type="InterPro" id="IPR015510">
    <property type="entry name" value="PGRP"/>
</dbReference>
<keyword evidence="7" id="KW-1185">Reference proteome</keyword>
<dbReference type="Gene3D" id="3.40.80.10">
    <property type="entry name" value="Peptidoglycan recognition protein-like"/>
    <property type="match status" value="1"/>
</dbReference>
<feature type="signal peptide" evidence="3">
    <location>
        <begin position="1"/>
        <end position="21"/>
    </location>
</feature>
<dbReference type="PANTHER" id="PTHR11022:SF41">
    <property type="entry name" value="PEPTIDOGLYCAN-RECOGNITION PROTEIN LC-RELATED"/>
    <property type="match status" value="1"/>
</dbReference>
<feature type="chain" id="PRO_5044747917" description="Peptidoglycan-recognition protein" evidence="3">
    <location>
        <begin position="22"/>
        <end position="229"/>
    </location>
</feature>
<evidence type="ECO:0000256" key="3">
    <source>
        <dbReference type="SAM" id="SignalP"/>
    </source>
</evidence>
<comment type="similarity">
    <text evidence="1">Belongs to the N-acetylmuramoyl-L-alanine amidase 2 family.</text>
</comment>
<dbReference type="SUPFAM" id="SSF55846">
    <property type="entry name" value="N-acetylmuramoyl-L-alanine amidase-like"/>
    <property type="match status" value="1"/>
</dbReference>
<dbReference type="InterPro" id="IPR002502">
    <property type="entry name" value="Amidase_domain"/>
</dbReference>
<dbReference type="AlphaFoldDB" id="A0ABD3VQ08"/>
<evidence type="ECO:0000313" key="6">
    <source>
        <dbReference type="EMBL" id="KAL3863675.1"/>
    </source>
</evidence>
<evidence type="ECO:0000256" key="2">
    <source>
        <dbReference type="ARBA" id="ARBA00022859"/>
    </source>
</evidence>
<dbReference type="EMBL" id="JBJQND010000010">
    <property type="protein sequence ID" value="KAL3863675.1"/>
    <property type="molecule type" value="Genomic_DNA"/>
</dbReference>
<dbReference type="Pfam" id="PF01510">
    <property type="entry name" value="Amidase_2"/>
    <property type="match status" value="1"/>
</dbReference>
<evidence type="ECO:0000313" key="7">
    <source>
        <dbReference type="Proteomes" id="UP001634394"/>
    </source>
</evidence>
<protein>
    <recommendedName>
        <fullName evidence="8">Peptidoglycan-recognition protein</fullName>
    </recommendedName>
</protein>
<proteinExistence type="inferred from homology"/>
<accession>A0ABD3VQ08</accession>
<evidence type="ECO:0008006" key="8">
    <source>
        <dbReference type="Google" id="ProtNLM"/>
    </source>
</evidence>
<dbReference type="Proteomes" id="UP001634394">
    <property type="component" value="Unassembled WGS sequence"/>
</dbReference>
<evidence type="ECO:0000259" key="5">
    <source>
        <dbReference type="SMART" id="SM00701"/>
    </source>
</evidence>
<keyword evidence="2" id="KW-0391">Immunity</keyword>
<dbReference type="InterPro" id="IPR006619">
    <property type="entry name" value="PGRP_domain_met/bac"/>
</dbReference>